<feature type="compositionally biased region" description="Low complexity" evidence="8">
    <location>
        <begin position="262"/>
        <end position="271"/>
    </location>
</feature>
<feature type="compositionally biased region" description="Polar residues" evidence="8">
    <location>
        <begin position="630"/>
        <end position="652"/>
    </location>
</feature>
<dbReference type="InterPro" id="IPR001849">
    <property type="entry name" value="PH_domain"/>
</dbReference>
<feature type="region of interest" description="Disordered" evidence="8">
    <location>
        <begin position="1310"/>
        <end position="1392"/>
    </location>
</feature>
<feature type="compositionally biased region" description="Basic and acidic residues" evidence="8">
    <location>
        <begin position="939"/>
        <end position="955"/>
    </location>
</feature>
<feature type="compositionally biased region" description="Low complexity" evidence="8">
    <location>
        <begin position="63"/>
        <end position="76"/>
    </location>
</feature>
<dbReference type="InterPro" id="IPR039597">
    <property type="entry name" value="M-RIP_PH"/>
</dbReference>
<dbReference type="GO" id="GO:0015629">
    <property type="term" value="C:actin cytoskeleton"/>
    <property type="evidence" value="ECO:0007669"/>
    <property type="project" value="TreeGrafter"/>
</dbReference>
<keyword evidence="2" id="KW-0963">Cytoplasm</keyword>
<name>A0A7J7ZNG1_PIPKU</name>
<feature type="compositionally biased region" description="Polar residues" evidence="8">
    <location>
        <begin position="279"/>
        <end position="303"/>
    </location>
</feature>
<keyword evidence="5" id="KW-0009">Actin-binding</keyword>
<feature type="compositionally biased region" description="Pro residues" evidence="8">
    <location>
        <begin position="741"/>
        <end position="750"/>
    </location>
</feature>
<sequence>MEGEAGNAPSEHYEASVLAQSCCHHCFHPEGAHRARHQEPGSPPGAEAPYCDLPRRPAAAEDPPGASASGRPSGAGLSLEPESERGPAAAPRSSWDSEAVPYLEGPASPLRSFGEGPDSGTSSSPDCDAPDDTSNSSSVDWDIVRRREEAPGGDNNAEMIPRKLQEGSRADSTQRAPSVLARSPVGGDTASQRKEDTGGGSRSAGQHWAKLRGESGHFLERHRASSAAPQGGPRSTAPQASSLHRSAQRDVAQTASAHLDAPRASSPSQAAQRDHPRAASTQQDAHRASAQQSAPRTASPSRTAQRDPSRTASTQRSRPRASSSPRAAQQDNSRTSSAQQDNPQASSSACTSQPENSRISCAQRDNPRGPSPNRTTQRENSRTSCAQRDNPRGSSPNRTTQRENSRTSCAQRDNPRGSSPNRTTQRENSRTSCAQRDNPRGPSPNRTTQRENSRTSCAQRDNPRGPSPNRTTQRENSRTSCTQQNAPRTSSTQRNNPQSSSFRRDNPGSSSPQCCTPKNNPGPSSPHRSSQRNNPRNSSPHRTNKDIPWASFPLRPTQSDGPRTSSPSRSKQSEVPWASIALRPTQADRPQTSSPTKPAQRDSPESSGPPQHNSPARASSSHNPGPHTAPRTSTPLYLTRGASQTSFDSSQSTWAVCIGHRDAPRASSPPRYLQYDPFPFFPDPHASESESTRHEPPYIPPAVCIGHRDAPRASSPPRHTQFDPFPFLPDTSDAENQSPQHDPPQFPPPVCIGYRDAPRASSPPRQAPEPSLLFQDFPRASTESLVPSTDSLHEPPHPPTPVCIGHRDAPSFSSPPRQAPEPSLFFQDPPGTSMESLAPSTDSLHGSPMLPPQVCIGHRDAPRASSPPRHPPSDLALLAPSPPPGSSGGSRGSAPPGETRHNLEREEYTVLADLPPPRRLAQREPGPQGSNGGRTRSPGRAEVERLFGQERRKSEAPGTFQARDEGRSQRPGQGQSQLLRRQSSPALSREVTTPPAKQAEPARRSRAEPPPPRRPEGDLRLQGSSPPPRTSARTSERERRTEKPPERGRAGPRQPLGGWQSQEELPGAPCPHRHVERGWSSQEEGPGLGGWQGPGEPSGGTTRALEGTWRGPLRESGESWGQSEAWEKPPSNGLQKPPDRPAQRGRGALQELFGPPQPMSRPEDTREGPAEFSNSRRPETAAAMGRGPEGACPHLHGPERRLELDWRDLLSLLGMPREGAWDRTEEPTSASRLPRLDWEGLLQLLQAQLPRKDPAGHWGGPATAPGPELGSPGTKDALEREQQSQPAGWAETALVNGHSPEQCPACISTQWPKTKATGGPETSTIAGLETSPLGSRSPAEGPSSADWEFQSKEPEESEPRGDSLTDQKQADSADKRPAEAKSGSPLKGRLVTSWRMPGDRPTLFNPFLLSLGVLRWQRPDLLNFKKGWMSILDEPGEWKKHWFVLTDSSLKYYRDSTAEEADELDGEIDLRSCTDVTEYAVQRNYGFQIHTKDAVYTLSAMTSGIRRNWIEALRKTVRPTSAPDVTKLSDCNKENTLHSYSTQKGPLKVGEQRAGSEVISRGTPRKADGQRPSLDYVELSPLSQGSPQRARTPARTLDRPAKQEELERDLAHRSEERRKWFEAVDSKTTETPAGEGPRRGLGAPLTEDQQSRLSEEIEKKWQELEKLPLRENKRVPLTALLNQSRGERRGPPSDSHEALEKEVLSLRAQLEAWRLKGEAPQGAPRSQEDGHVPPGYISQEAWERSLAEMESSHQQVMEELQRHHERELQRLQQEKEWLLAEETAATASAIEAMKKAYQEELSRELNKTRSLQQGPDGLRKQHQSDMEALKRELQVLSEQYSQKCLEIGTLTLQAEEREHTLRCCQQEGQELLRHNQELHARLSEEIDRLRGFVASQGAGSGRGHNERSSCELEVLLRVKENELQYLKKEVQCLRDELQMMQKDKRFTSGKYQDVYVELNHIKTRSEREIEQLKEHLRLAMAALQEKEAMRNSVAE</sequence>
<dbReference type="PANTHER" id="PTHR17271:SF10">
    <property type="entry name" value="TRIO AND F-ACTIN-BINDING PROTEIN"/>
    <property type="match status" value="1"/>
</dbReference>
<dbReference type="Gene3D" id="2.30.29.30">
    <property type="entry name" value="Pleckstrin-homology domain (PH domain)/Phosphotyrosine-binding domain (PTB)"/>
    <property type="match status" value="1"/>
</dbReference>
<feature type="region of interest" description="Disordered" evidence="8">
    <location>
        <begin position="1536"/>
        <end position="1649"/>
    </location>
</feature>
<dbReference type="PROSITE" id="PS50003">
    <property type="entry name" value="PH_DOMAIN"/>
    <property type="match status" value="1"/>
</dbReference>
<feature type="compositionally biased region" description="Basic and acidic residues" evidence="8">
    <location>
        <begin position="685"/>
        <end position="696"/>
    </location>
</feature>
<dbReference type="PANTHER" id="PTHR17271">
    <property type="entry name" value="PLECKSTRIN HOMOLOGY PH DOMAIN-CONTAINING PROTEIN"/>
    <property type="match status" value="1"/>
</dbReference>
<evidence type="ECO:0000256" key="4">
    <source>
        <dbReference type="ARBA" id="ARBA00023054"/>
    </source>
</evidence>
<feature type="compositionally biased region" description="Basic and acidic residues" evidence="8">
    <location>
        <begin position="1161"/>
        <end position="1179"/>
    </location>
</feature>
<comment type="caution">
    <text evidence="10">The sequence shown here is derived from an EMBL/GenBank/DDBJ whole genome shotgun (WGS) entry which is preliminary data.</text>
</comment>
<feature type="coiled-coil region" evidence="7">
    <location>
        <begin position="1916"/>
        <end position="1989"/>
    </location>
</feature>
<evidence type="ECO:0000256" key="5">
    <source>
        <dbReference type="ARBA" id="ARBA00023203"/>
    </source>
</evidence>
<feature type="compositionally biased region" description="Low complexity" evidence="8">
    <location>
        <begin position="759"/>
        <end position="771"/>
    </location>
</feature>
<dbReference type="Proteomes" id="UP000558488">
    <property type="component" value="Unassembled WGS sequence"/>
</dbReference>
<evidence type="ECO:0000256" key="7">
    <source>
        <dbReference type="SAM" id="Coils"/>
    </source>
</evidence>
<feature type="compositionally biased region" description="Low complexity" evidence="8">
    <location>
        <begin position="310"/>
        <end position="330"/>
    </location>
</feature>
<evidence type="ECO:0000256" key="6">
    <source>
        <dbReference type="ARBA" id="ARBA00023212"/>
    </source>
</evidence>
<feature type="compositionally biased region" description="Polar residues" evidence="8">
    <location>
        <begin position="406"/>
        <end position="423"/>
    </location>
</feature>
<evidence type="ECO:0000256" key="3">
    <source>
        <dbReference type="ARBA" id="ARBA00022553"/>
    </source>
</evidence>
<feature type="compositionally biased region" description="Low complexity" evidence="8">
    <location>
        <begin position="863"/>
        <end position="879"/>
    </location>
</feature>
<feature type="compositionally biased region" description="Basic and acidic residues" evidence="8">
    <location>
        <begin position="1034"/>
        <end position="1049"/>
    </location>
</feature>
<dbReference type="SMART" id="SM00233">
    <property type="entry name" value="PH"/>
    <property type="match status" value="1"/>
</dbReference>
<keyword evidence="6" id="KW-0206">Cytoskeleton</keyword>
<feature type="compositionally biased region" description="Low complexity" evidence="8">
    <location>
        <begin position="969"/>
        <end position="989"/>
    </location>
</feature>
<protein>
    <submittedName>
        <fullName evidence="10">TRIO and F-actin binding protein</fullName>
    </submittedName>
</protein>
<feature type="region of interest" description="Disordered" evidence="8">
    <location>
        <begin position="1716"/>
        <end position="1735"/>
    </location>
</feature>
<feature type="compositionally biased region" description="Polar residues" evidence="8">
    <location>
        <begin position="382"/>
        <end position="399"/>
    </location>
</feature>
<dbReference type="Pfam" id="PF00169">
    <property type="entry name" value="PH"/>
    <property type="match status" value="1"/>
</dbReference>
<comment type="subcellular location">
    <subcellularLocation>
        <location evidence="1">Cytoplasm</location>
        <location evidence="1">Cytoskeleton</location>
    </subcellularLocation>
</comment>
<feature type="compositionally biased region" description="Basic and acidic residues" evidence="8">
    <location>
        <begin position="160"/>
        <end position="169"/>
    </location>
</feature>
<evidence type="ECO:0000256" key="1">
    <source>
        <dbReference type="ARBA" id="ARBA00004245"/>
    </source>
</evidence>
<feature type="compositionally biased region" description="Polar residues" evidence="8">
    <location>
        <begin position="605"/>
        <end position="623"/>
    </location>
</feature>
<dbReference type="InterPro" id="IPR052223">
    <property type="entry name" value="Actin_Cytoskeleton_Reg"/>
</dbReference>
<feature type="region of interest" description="Disordered" evidence="8">
    <location>
        <begin position="32"/>
        <end position="652"/>
    </location>
</feature>
<feature type="region of interest" description="Disordered" evidence="8">
    <location>
        <begin position="1215"/>
        <end position="1292"/>
    </location>
</feature>
<feature type="compositionally biased region" description="Basic and acidic residues" evidence="8">
    <location>
        <begin position="1349"/>
        <end position="1379"/>
    </location>
</feature>
<dbReference type="InterPro" id="IPR011993">
    <property type="entry name" value="PH-like_dom_sf"/>
</dbReference>
<feature type="compositionally biased region" description="Polar residues" evidence="8">
    <location>
        <begin position="588"/>
        <end position="597"/>
    </location>
</feature>
<feature type="region of interest" description="Disordered" evidence="8">
    <location>
        <begin position="1678"/>
        <end position="1699"/>
    </location>
</feature>
<evidence type="ECO:0000256" key="2">
    <source>
        <dbReference type="ARBA" id="ARBA00022490"/>
    </source>
</evidence>
<evidence type="ECO:0000313" key="11">
    <source>
        <dbReference type="Proteomes" id="UP000558488"/>
    </source>
</evidence>
<feature type="compositionally biased region" description="Basic and acidic residues" evidence="8">
    <location>
        <begin position="1685"/>
        <end position="1699"/>
    </location>
</feature>
<feature type="compositionally biased region" description="Low complexity" evidence="8">
    <location>
        <begin position="525"/>
        <end position="541"/>
    </location>
</feature>
<feature type="compositionally biased region" description="Polar residues" evidence="8">
    <location>
        <begin position="781"/>
        <end position="790"/>
    </location>
</feature>
<dbReference type="GO" id="GO:0051015">
    <property type="term" value="F:actin filament binding"/>
    <property type="evidence" value="ECO:0007669"/>
    <property type="project" value="TreeGrafter"/>
</dbReference>
<keyword evidence="11" id="KW-1185">Reference proteome</keyword>
<dbReference type="EMBL" id="JACAGB010000003">
    <property type="protein sequence ID" value="KAF6375648.1"/>
    <property type="molecule type" value="Genomic_DNA"/>
</dbReference>
<proteinExistence type="predicted"/>
<organism evidence="10 11">
    <name type="scientific">Pipistrellus kuhlii</name>
    <name type="common">Kuhl's pipistrelle</name>
    <dbReference type="NCBI Taxonomy" id="59472"/>
    <lineage>
        <taxon>Eukaryota</taxon>
        <taxon>Metazoa</taxon>
        <taxon>Chordata</taxon>
        <taxon>Craniata</taxon>
        <taxon>Vertebrata</taxon>
        <taxon>Euteleostomi</taxon>
        <taxon>Mammalia</taxon>
        <taxon>Eutheria</taxon>
        <taxon>Laurasiatheria</taxon>
        <taxon>Chiroptera</taxon>
        <taxon>Yangochiroptera</taxon>
        <taxon>Vespertilionidae</taxon>
        <taxon>Pipistrellus</taxon>
    </lineage>
</organism>
<keyword evidence="4 7" id="KW-0175">Coiled coil</keyword>
<evidence type="ECO:0000313" key="10">
    <source>
        <dbReference type="EMBL" id="KAF6375648.1"/>
    </source>
</evidence>
<dbReference type="SUPFAM" id="SSF50729">
    <property type="entry name" value="PH domain-like"/>
    <property type="match status" value="1"/>
</dbReference>
<feature type="compositionally biased region" description="Polar residues" evidence="8">
    <location>
        <begin position="556"/>
        <end position="570"/>
    </location>
</feature>
<feature type="compositionally biased region" description="Basic and acidic residues" evidence="8">
    <location>
        <begin position="898"/>
        <end position="908"/>
    </location>
</feature>
<evidence type="ECO:0000256" key="8">
    <source>
        <dbReference type="SAM" id="MobiDB-lite"/>
    </source>
</evidence>
<accession>A0A7J7ZNG1</accession>
<keyword evidence="3" id="KW-0597">Phosphoprotein</keyword>
<feature type="domain" description="PH" evidence="9">
    <location>
        <begin position="1422"/>
        <end position="1518"/>
    </location>
</feature>
<feature type="compositionally biased region" description="Polar residues" evidence="8">
    <location>
        <begin position="236"/>
        <end position="256"/>
    </location>
</feature>
<feature type="coiled-coil region" evidence="7">
    <location>
        <begin position="1746"/>
        <end position="1846"/>
    </location>
</feature>
<feature type="compositionally biased region" description="Basic and acidic residues" evidence="8">
    <location>
        <begin position="1596"/>
        <end position="1628"/>
    </location>
</feature>
<dbReference type="GO" id="GO:1900026">
    <property type="term" value="P:positive regulation of substrate adhesion-dependent cell spreading"/>
    <property type="evidence" value="ECO:0007669"/>
    <property type="project" value="TreeGrafter"/>
</dbReference>
<feature type="compositionally biased region" description="Polar residues" evidence="8">
    <location>
        <begin position="331"/>
        <end position="360"/>
    </location>
</feature>
<evidence type="ECO:0000259" key="9">
    <source>
        <dbReference type="PROSITE" id="PS50003"/>
    </source>
</evidence>
<feature type="compositionally biased region" description="Polar residues" evidence="8">
    <location>
        <begin position="833"/>
        <end position="844"/>
    </location>
</feature>
<feature type="region of interest" description="Disordered" evidence="8">
    <location>
        <begin position="679"/>
        <end position="1197"/>
    </location>
</feature>
<feature type="compositionally biased region" description="Basic and acidic residues" evidence="8">
    <location>
        <begin position="211"/>
        <end position="223"/>
    </location>
</feature>
<feature type="compositionally biased region" description="Gly residues" evidence="8">
    <location>
        <begin position="1086"/>
        <end position="1098"/>
    </location>
</feature>
<dbReference type="CDD" id="cd13275">
    <property type="entry name" value="PH_M-RIP"/>
    <property type="match status" value="1"/>
</dbReference>
<feature type="compositionally biased region" description="Polar residues" evidence="8">
    <location>
        <begin position="478"/>
        <end position="522"/>
    </location>
</feature>
<reference evidence="10 11" key="1">
    <citation type="journal article" date="2020" name="Nature">
        <title>Six reference-quality genomes reveal evolution of bat adaptations.</title>
        <authorList>
            <person name="Jebb D."/>
            <person name="Huang Z."/>
            <person name="Pippel M."/>
            <person name="Hughes G.M."/>
            <person name="Lavrichenko K."/>
            <person name="Devanna P."/>
            <person name="Winkler S."/>
            <person name="Jermiin L.S."/>
            <person name="Skirmuntt E.C."/>
            <person name="Katzourakis A."/>
            <person name="Burkitt-Gray L."/>
            <person name="Ray D.A."/>
            <person name="Sullivan K.A.M."/>
            <person name="Roscito J.G."/>
            <person name="Kirilenko B.M."/>
            <person name="Davalos L.M."/>
            <person name="Corthals A.P."/>
            <person name="Power M.L."/>
            <person name="Jones G."/>
            <person name="Ransome R.D."/>
            <person name="Dechmann D.K.N."/>
            <person name="Locatelli A.G."/>
            <person name="Puechmaille S.J."/>
            <person name="Fedrigo O."/>
            <person name="Jarvis E.D."/>
            <person name="Hiller M."/>
            <person name="Vernes S.C."/>
            <person name="Myers E.W."/>
            <person name="Teeling E.C."/>
        </authorList>
    </citation>
    <scope>NUCLEOTIDE SEQUENCE [LARGE SCALE GENOMIC DNA]</scope>
    <source>
        <strain evidence="10">MPipKuh1</strain>
        <tissue evidence="10">Flight muscle</tissue>
    </source>
</reference>
<feature type="compositionally biased region" description="Basic and acidic residues" evidence="8">
    <location>
        <begin position="1000"/>
        <end position="1019"/>
    </location>
</feature>
<dbReference type="FunFam" id="2.30.29.30:FF:000133">
    <property type="entry name" value="myosin phosphatase Rho-interacting protein isoform X1"/>
    <property type="match status" value="1"/>
</dbReference>
<gene>
    <name evidence="10" type="ORF">mPipKuh1_018065</name>
</gene>